<dbReference type="EMBL" id="ABKLER030000018">
    <property type="protein sequence ID" value="EMN4146720.1"/>
    <property type="molecule type" value="Genomic_DNA"/>
</dbReference>
<dbReference type="EMBL" id="ABOSXX010000003">
    <property type="protein sequence ID" value="ELV3678502.1"/>
    <property type="molecule type" value="Genomic_DNA"/>
</dbReference>
<organism evidence="8">
    <name type="scientific">Citrobacter freundii</name>
    <dbReference type="NCBI Taxonomy" id="546"/>
    <lineage>
        <taxon>Bacteria</taxon>
        <taxon>Pseudomonadati</taxon>
        <taxon>Pseudomonadota</taxon>
        <taxon>Gammaproteobacteria</taxon>
        <taxon>Enterobacterales</taxon>
        <taxon>Enterobacteriaceae</taxon>
        <taxon>Citrobacter</taxon>
        <taxon>Citrobacter freundii complex</taxon>
    </lineage>
</organism>
<dbReference type="GeneID" id="86998809"/>
<dbReference type="EMBL" id="OW995941">
    <property type="protein sequence ID" value="CAH6555180.1"/>
    <property type="molecule type" value="Genomic_DNA"/>
</dbReference>
<dbReference type="Proteomes" id="UP000263627">
    <property type="component" value="Chromosome"/>
</dbReference>
<dbReference type="InterPro" id="IPR013011">
    <property type="entry name" value="PTS_EIIB_2"/>
</dbReference>
<keyword evidence="14" id="KW-1185">Reference proteome</keyword>
<dbReference type="Proteomes" id="UP001279522">
    <property type="component" value="Unassembled WGS sequence"/>
</dbReference>
<evidence type="ECO:0000313" key="14">
    <source>
        <dbReference type="Proteomes" id="UP001164536"/>
    </source>
</evidence>
<reference evidence="5" key="4">
    <citation type="submission" date="2022-05" db="EMBL/GenBank/DDBJ databases">
        <authorList>
            <person name="Alioto T."/>
            <person name="Alioto T."/>
            <person name="Gomez Garrido J."/>
        </authorList>
    </citation>
    <scope>NUCLEOTIDE SEQUENCE</scope>
    <source>
        <strain evidence="5">112</strain>
    </source>
</reference>
<evidence type="ECO:0000313" key="10">
    <source>
        <dbReference type="EMBL" id="QLV28446.1"/>
    </source>
</evidence>
<reference evidence="13" key="2">
    <citation type="submission" date="2020-06" db="EMBL/GenBank/DDBJ databases">
        <title>REHAB project genomes.</title>
        <authorList>
            <person name="Shaw L.P."/>
        </authorList>
    </citation>
    <scope>NUCLEOTIDE SEQUENCE [LARGE SCALE GENOMIC DNA]</scope>
    <source>
        <strain evidence="13">RHBSTW-00370</strain>
    </source>
</reference>
<evidence type="ECO:0000313" key="12">
    <source>
        <dbReference type="Proteomes" id="UP000263627"/>
    </source>
</evidence>
<dbReference type="EMBL" id="CP032184">
    <property type="protein sequence ID" value="AXZ50545.1"/>
    <property type="molecule type" value="Genomic_DNA"/>
</dbReference>
<feature type="domain" description="PTS EIIB type-2" evidence="3">
    <location>
        <begin position="5"/>
        <end position="102"/>
    </location>
</feature>
<dbReference type="PROSITE" id="PS51099">
    <property type="entry name" value="PTS_EIIB_TYPE_2"/>
    <property type="match status" value="1"/>
</dbReference>
<dbReference type="InterPro" id="IPR003501">
    <property type="entry name" value="PTS_EIIB_2/3"/>
</dbReference>
<evidence type="ECO:0000256" key="2">
    <source>
        <dbReference type="ARBA" id="ARBA00022683"/>
    </source>
</evidence>
<dbReference type="InterPro" id="IPR036095">
    <property type="entry name" value="PTS_EIIB-like_sf"/>
</dbReference>
<evidence type="ECO:0000313" key="7">
    <source>
        <dbReference type="EMBL" id="ELV3678502.1"/>
    </source>
</evidence>
<keyword evidence="8" id="KW-0813">Transport</keyword>
<reference evidence="4 12" key="1">
    <citation type="submission" date="2018-09" db="EMBL/GenBank/DDBJ databases">
        <title>Whole genome sequencing of Citrobacter freundii AR_0116.</title>
        <authorList>
            <person name="Conlan S."/>
            <person name="Thomas P.J."/>
            <person name="Mullikin J."/>
            <person name="Frank K.M."/>
            <person name="Segre J.A."/>
        </authorList>
    </citation>
    <scope>NUCLEOTIDE SEQUENCE [LARGE SCALE GENOMIC DNA]</scope>
    <source>
        <strain evidence="4 12">AR_0116</strain>
    </source>
</reference>
<dbReference type="EMBL" id="CP114564">
    <property type="protein sequence ID" value="WAZ57348.1"/>
    <property type="molecule type" value="Genomic_DNA"/>
</dbReference>
<sequence>MKDKINLLFVCGYGVGSSVMLQTVVKKALAKYDFQFEFAMEHTAAGEVGGFTEWADIYAISKKLIDVVSLDPRHGQYLIPIENIMDGETIGKQIYAVIEAHFPHLLSAR</sequence>
<gene>
    <name evidence="5" type="ORF">AI2935V1_0013</name>
    <name evidence="4" type="ORF">AM363_28335</name>
    <name evidence="10" type="ORF">HV178_00065</name>
    <name evidence="6" type="ORF">KY227_005056</name>
    <name evidence="11" type="ORF">O4000_00065</name>
    <name evidence="8" type="ORF">PQQ21_004023</name>
    <name evidence="9" type="ORF">RYZ67_10120</name>
    <name evidence="7" type="ORF">SGX49_000890</name>
</gene>
<evidence type="ECO:0000313" key="11">
    <source>
        <dbReference type="EMBL" id="WAZ57348.1"/>
    </source>
</evidence>
<dbReference type="GO" id="GO:0008982">
    <property type="term" value="F:protein-N(PI)-phosphohistidine-sugar phosphotransferase activity"/>
    <property type="evidence" value="ECO:0007669"/>
    <property type="project" value="InterPro"/>
</dbReference>
<keyword evidence="8" id="KW-0762">Sugar transport</keyword>
<protein>
    <submittedName>
        <fullName evidence="4">PTS sugar transporter IIB</fullName>
    </submittedName>
    <submittedName>
        <fullName evidence="8">PTS sugar transporter subunit IIB</fullName>
    </submittedName>
</protein>
<dbReference type="EMBL" id="CP056573">
    <property type="protein sequence ID" value="QLV28446.1"/>
    <property type="molecule type" value="Genomic_DNA"/>
</dbReference>
<dbReference type="EMBL" id="ABBJDF010000041">
    <property type="protein sequence ID" value="EHT9941887.1"/>
    <property type="molecule type" value="Genomic_DNA"/>
</dbReference>
<evidence type="ECO:0000256" key="1">
    <source>
        <dbReference type="ARBA" id="ARBA00022679"/>
    </source>
</evidence>
<evidence type="ECO:0000313" key="13">
    <source>
        <dbReference type="Proteomes" id="UP000512222"/>
    </source>
</evidence>
<reference evidence="10" key="3">
    <citation type="journal article" date="2021" name="Microb. Genom.">
        <title>A genomic epidemiological study shows that prevalence of antimicrobial resistance in Enterobacterales is associated with the livestock host, as well as antimicrobial usage.</title>
        <authorList>
            <person name="AbuOun M."/>
            <person name="Jones H."/>
            <person name="Stubberfield E."/>
            <person name="Gilson D."/>
            <person name="Shaw L.P."/>
            <person name="Hubbard A.T.M."/>
            <person name="Chau K.K."/>
            <person name="Sebra R."/>
            <person name="Peto T.E.A."/>
            <person name="Crook D.W."/>
            <person name="Read D.S."/>
            <person name="Gweon H.S."/>
            <person name="Walker A.S."/>
            <person name="Stoesser N."/>
            <person name="Smith R.P."/>
            <person name="Anjum M.F."/>
            <person name="On Behalf Of The Rehab Consortium."/>
        </authorList>
    </citation>
    <scope>NUCLEOTIDE SEQUENCE</scope>
    <source>
        <strain evidence="10">RHBSTW-00370</strain>
    </source>
</reference>
<reference evidence="9" key="6">
    <citation type="submission" date="2023-10" db="EMBL/GenBank/DDBJ databases">
        <title>Fecal carriage and genetic characteristics of carbapenem-resistant Enterobacterales among healthy adults from four provinces of China.</title>
        <authorList>
            <person name="Li Y."/>
            <person name="Zhang R."/>
        </authorList>
    </citation>
    <scope>NUCLEOTIDE SEQUENCE</scope>
    <source>
        <strain evidence="9">HN-136</strain>
    </source>
</reference>
<evidence type="ECO:0000313" key="5">
    <source>
        <dbReference type="EMBL" id="CAH6555180.1"/>
    </source>
</evidence>
<accession>A0A241Q5E9</accession>
<dbReference type="AlphaFoldDB" id="A0A241Q5E9"/>
<keyword evidence="2" id="KW-0598">Phosphotransferase system</keyword>
<dbReference type="RefSeq" id="WP_003844441.1">
    <property type="nucleotide sequence ID" value="NZ_BGLH01000010.1"/>
</dbReference>
<reference evidence="8" key="7">
    <citation type="submission" date="2024-02" db="EMBL/GenBank/DDBJ databases">
        <authorList>
            <consortium name="Clinical and Environmental Microbiology Branch: Whole genome sequencing antimicrobial resistance pathogens in the healthcare setting"/>
        </authorList>
    </citation>
    <scope>NUCLEOTIDE SEQUENCE</scope>
    <source>
        <strain evidence="6">2021DK-00049</strain>
        <strain evidence="8">2023GN-00102</strain>
        <strain evidence="7">2023GN-00287</strain>
    </source>
</reference>
<keyword evidence="1" id="KW-0808">Transferase</keyword>
<dbReference type="Proteomes" id="UP000512222">
    <property type="component" value="Chromosome"/>
</dbReference>
<dbReference type="SUPFAM" id="SSF52794">
    <property type="entry name" value="PTS system IIB component-like"/>
    <property type="match status" value="1"/>
</dbReference>
<dbReference type="Gene3D" id="3.40.50.2300">
    <property type="match status" value="1"/>
</dbReference>
<dbReference type="Proteomes" id="UP000789647">
    <property type="component" value="Chromosome"/>
</dbReference>
<dbReference type="Proteomes" id="UP001164536">
    <property type="component" value="Chromosome"/>
</dbReference>
<evidence type="ECO:0000313" key="9">
    <source>
        <dbReference type="EMBL" id="MDW2758827.1"/>
    </source>
</evidence>
<evidence type="ECO:0000313" key="8">
    <source>
        <dbReference type="EMBL" id="EMN4146720.1"/>
    </source>
</evidence>
<reference evidence="11" key="5">
    <citation type="submission" date="2022-12" db="EMBL/GenBank/DDBJ databases">
        <title>2953647.</title>
        <authorList>
            <person name="Hergert J."/>
            <person name="Casey R."/>
            <person name="Wagner J."/>
            <person name="Young E.L."/>
            <person name="Oakeson K.F."/>
        </authorList>
    </citation>
    <scope>NUCLEOTIDE SEQUENCE</scope>
    <source>
        <strain evidence="11">2953647</strain>
    </source>
</reference>
<dbReference type="GO" id="GO:0009401">
    <property type="term" value="P:phosphoenolpyruvate-dependent sugar phosphotransferase system"/>
    <property type="evidence" value="ECO:0007669"/>
    <property type="project" value="UniProtKB-KW"/>
</dbReference>
<name>A0A241Q5E9_CITFR</name>
<evidence type="ECO:0000259" key="3">
    <source>
        <dbReference type="PROSITE" id="PS51099"/>
    </source>
</evidence>
<dbReference type="Pfam" id="PF02302">
    <property type="entry name" value="PTS_IIB"/>
    <property type="match status" value="1"/>
</dbReference>
<dbReference type="EMBL" id="JAWPBU010000008">
    <property type="protein sequence ID" value="MDW2758827.1"/>
    <property type="molecule type" value="Genomic_DNA"/>
</dbReference>
<proteinExistence type="predicted"/>
<evidence type="ECO:0000313" key="4">
    <source>
        <dbReference type="EMBL" id="AXZ50545.1"/>
    </source>
</evidence>
<evidence type="ECO:0000313" key="6">
    <source>
        <dbReference type="EMBL" id="EHT9941887.1"/>
    </source>
</evidence>
<dbReference type="Proteomes" id="UP001278087">
    <property type="component" value="Unassembled WGS sequence"/>
</dbReference>
<dbReference type="CDD" id="cd05563">
    <property type="entry name" value="PTS_IIB_ascorbate"/>
    <property type="match status" value="1"/>
</dbReference>